<evidence type="ECO:0000313" key="3">
    <source>
        <dbReference type="Proteomes" id="UP001152797"/>
    </source>
</evidence>
<dbReference type="EMBL" id="CAMXCT020003475">
    <property type="protein sequence ID" value="CAL1158066.1"/>
    <property type="molecule type" value="Genomic_DNA"/>
</dbReference>
<dbReference type="Proteomes" id="UP001152797">
    <property type="component" value="Unassembled WGS sequence"/>
</dbReference>
<keyword evidence="3" id="KW-1185">Reference proteome</keyword>
<protein>
    <submittedName>
        <fullName evidence="1">Uncharacterized protein</fullName>
    </submittedName>
</protein>
<dbReference type="EMBL" id="CAMXCT010003475">
    <property type="protein sequence ID" value="CAI4004691.1"/>
    <property type="molecule type" value="Genomic_DNA"/>
</dbReference>
<evidence type="ECO:0000313" key="2">
    <source>
        <dbReference type="EMBL" id="CAL1158066.1"/>
    </source>
</evidence>
<organism evidence="1">
    <name type="scientific">Cladocopium goreaui</name>
    <dbReference type="NCBI Taxonomy" id="2562237"/>
    <lineage>
        <taxon>Eukaryota</taxon>
        <taxon>Sar</taxon>
        <taxon>Alveolata</taxon>
        <taxon>Dinophyceae</taxon>
        <taxon>Suessiales</taxon>
        <taxon>Symbiodiniaceae</taxon>
        <taxon>Cladocopium</taxon>
    </lineage>
</organism>
<sequence>MKDPTEEELAGAAEKLDTMVAQLQLCPDFFFSPASFGPLPELWLQAKLTIELQPFQDKMARILYAIAVELWLRKGEADIQRTLDGAASRPSFLFQRGSAGSYQNVQKVYIQSVRSTPPPQSDEASGETAGARTDGNLLAVRFADNRAPGTTWDIDTEYAQRNSFSATIEGYSNNLIQPAVMLSFVPMGATRVVLEIITPSENGITAERWRKDAAVCPSNWPTDYSLLRA</sequence>
<name>A0A9P1G9H7_9DINO</name>
<accession>A0A9P1G9H7</accession>
<dbReference type="AlphaFoldDB" id="A0A9P1G9H7"/>
<reference evidence="2" key="2">
    <citation type="submission" date="2024-04" db="EMBL/GenBank/DDBJ databases">
        <authorList>
            <person name="Chen Y."/>
            <person name="Shah S."/>
            <person name="Dougan E. K."/>
            <person name="Thang M."/>
            <person name="Chan C."/>
        </authorList>
    </citation>
    <scope>NUCLEOTIDE SEQUENCE [LARGE SCALE GENOMIC DNA]</scope>
</reference>
<dbReference type="EMBL" id="CAMXCT030003475">
    <property type="protein sequence ID" value="CAL4792003.1"/>
    <property type="molecule type" value="Genomic_DNA"/>
</dbReference>
<feature type="non-terminal residue" evidence="1">
    <location>
        <position position="1"/>
    </location>
</feature>
<gene>
    <name evidence="1" type="ORF">C1SCF055_LOCUS30464</name>
</gene>
<comment type="caution">
    <text evidence="1">The sequence shown here is derived from an EMBL/GenBank/DDBJ whole genome shotgun (WGS) entry which is preliminary data.</text>
</comment>
<proteinExistence type="predicted"/>
<evidence type="ECO:0000313" key="1">
    <source>
        <dbReference type="EMBL" id="CAI4004691.1"/>
    </source>
</evidence>
<reference evidence="1" key="1">
    <citation type="submission" date="2022-10" db="EMBL/GenBank/DDBJ databases">
        <authorList>
            <person name="Chen Y."/>
            <person name="Dougan E. K."/>
            <person name="Chan C."/>
            <person name="Rhodes N."/>
            <person name="Thang M."/>
        </authorList>
    </citation>
    <scope>NUCLEOTIDE SEQUENCE</scope>
</reference>